<evidence type="ECO:0000259" key="5">
    <source>
        <dbReference type="PROSITE" id="PS50931"/>
    </source>
</evidence>
<evidence type="ECO:0000313" key="7">
    <source>
        <dbReference type="Proteomes" id="UP000241158"/>
    </source>
</evidence>
<organism evidence="6 7">
    <name type="scientific">Phyllobacterium endophyticum</name>
    <dbReference type="NCBI Taxonomy" id="1149773"/>
    <lineage>
        <taxon>Bacteria</taxon>
        <taxon>Pseudomonadati</taxon>
        <taxon>Pseudomonadota</taxon>
        <taxon>Alphaproteobacteria</taxon>
        <taxon>Hyphomicrobiales</taxon>
        <taxon>Phyllobacteriaceae</taxon>
        <taxon>Phyllobacterium</taxon>
    </lineage>
</organism>
<dbReference type="PANTHER" id="PTHR30537">
    <property type="entry name" value="HTH-TYPE TRANSCRIPTIONAL REGULATOR"/>
    <property type="match status" value="1"/>
</dbReference>
<gene>
    <name evidence="6" type="ORF">CU100_15840</name>
</gene>
<dbReference type="InterPro" id="IPR000847">
    <property type="entry name" value="LysR_HTH_N"/>
</dbReference>
<comment type="similarity">
    <text evidence="1">Belongs to the LysR transcriptional regulatory family.</text>
</comment>
<accession>A0A2P7ARF2</accession>
<dbReference type="InterPro" id="IPR036390">
    <property type="entry name" value="WH_DNA-bd_sf"/>
</dbReference>
<protein>
    <recommendedName>
        <fullName evidence="5">HTH lysR-type domain-containing protein</fullName>
    </recommendedName>
</protein>
<evidence type="ECO:0000313" key="6">
    <source>
        <dbReference type="EMBL" id="PSH56804.1"/>
    </source>
</evidence>
<dbReference type="RefSeq" id="WP_106717554.1">
    <property type="nucleotide sequence ID" value="NZ_JACHXT010000003.1"/>
</dbReference>
<dbReference type="SUPFAM" id="SSF53850">
    <property type="entry name" value="Periplasmic binding protein-like II"/>
    <property type="match status" value="1"/>
</dbReference>
<dbReference type="SUPFAM" id="SSF46785">
    <property type="entry name" value="Winged helix' DNA-binding domain"/>
    <property type="match status" value="1"/>
</dbReference>
<reference evidence="7" key="1">
    <citation type="submission" date="2017-11" db="EMBL/GenBank/DDBJ databases">
        <authorList>
            <person name="Kuznetsova I."/>
            <person name="Sazanova A."/>
            <person name="Chirak E."/>
            <person name="Safronova V."/>
            <person name="Willems A."/>
        </authorList>
    </citation>
    <scope>NUCLEOTIDE SEQUENCE [LARGE SCALE GENOMIC DNA]</scope>
    <source>
        <strain evidence="7">PEPV15</strain>
    </source>
</reference>
<keyword evidence="3" id="KW-0238">DNA-binding</keyword>
<comment type="caution">
    <text evidence="6">The sequence shown here is derived from an EMBL/GenBank/DDBJ whole genome shotgun (WGS) entry which is preliminary data.</text>
</comment>
<evidence type="ECO:0000256" key="1">
    <source>
        <dbReference type="ARBA" id="ARBA00009437"/>
    </source>
</evidence>
<dbReference type="Pfam" id="PF00126">
    <property type="entry name" value="HTH_1"/>
    <property type="match status" value="1"/>
</dbReference>
<dbReference type="AlphaFoldDB" id="A0A2P7ARF2"/>
<keyword evidence="7" id="KW-1185">Reference proteome</keyword>
<dbReference type="PRINTS" id="PR00039">
    <property type="entry name" value="HTHLYSR"/>
</dbReference>
<keyword evidence="4" id="KW-0804">Transcription</keyword>
<evidence type="ECO:0000256" key="4">
    <source>
        <dbReference type="ARBA" id="ARBA00023163"/>
    </source>
</evidence>
<evidence type="ECO:0000256" key="2">
    <source>
        <dbReference type="ARBA" id="ARBA00023015"/>
    </source>
</evidence>
<dbReference type="GO" id="GO:0043565">
    <property type="term" value="F:sequence-specific DNA binding"/>
    <property type="evidence" value="ECO:0007669"/>
    <property type="project" value="TreeGrafter"/>
</dbReference>
<proteinExistence type="inferred from homology"/>
<dbReference type="InterPro" id="IPR005119">
    <property type="entry name" value="LysR_subst-bd"/>
</dbReference>
<dbReference type="Gene3D" id="3.40.190.10">
    <property type="entry name" value="Periplasmic binding protein-like II"/>
    <property type="match status" value="2"/>
</dbReference>
<name>A0A2P7ARF2_9HYPH</name>
<dbReference type="OrthoDB" id="9807765at2"/>
<evidence type="ECO:0000256" key="3">
    <source>
        <dbReference type="ARBA" id="ARBA00023125"/>
    </source>
</evidence>
<keyword evidence="2" id="KW-0805">Transcription regulation</keyword>
<dbReference type="Pfam" id="PF03466">
    <property type="entry name" value="LysR_substrate"/>
    <property type="match status" value="1"/>
</dbReference>
<feature type="domain" description="HTH lysR-type" evidence="5">
    <location>
        <begin position="14"/>
        <end position="71"/>
    </location>
</feature>
<dbReference type="GO" id="GO:0006351">
    <property type="term" value="P:DNA-templated transcription"/>
    <property type="evidence" value="ECO:0007669"/>
    <property type="project" value="TreeGrafter"/>
</dbReference>
<dbReference type="GO" id="GO:0003700">
    <property type="term" value="F:DNA-binding transcription factor activity"/>
    <property type="evidence" value="ECO:0007669"/>
    <property type="project" value="InterPro"/>
</dbReference>
<dbReference type="EMBL" id="PGGN01000003">
    <property type="protein sequence ID" value="PSH56804.1"/>
    <property type="molecule type" value="Genomic_DNA"/>
</dbReference>
<dbReference type="PANTHER" id="PTHR30537:SF74">
    <property type="entry name" value="HTH-TYPE TRANSCRIPTIONAL REGULATOR TRPI"/>
    <property type="match status" value="1"/>
</dbReference>
<dbReference type="Gene3D" id="1.10.10.10">
    <property type="entry name" value="Winged helix-like DNA-binding domain superfamily/Winged helix DNA-binding domain"/>
    <property type="match status" value="1"/>
</dbReference>
<dbReference type="Proteomes" id="UP000241158">
    <property type="component" value="Unassembled WGS sequence"/>
</dbReference>
<dbReference type="InterPro" id="IPR058163">
    <property type="entry name" value="LysR-type_TF_proteobact-type"/>
</dbReference>
<dbReference type="FunFam" id="1.10.10.10:FF:000001">
    <property type="entry name" value="LysR family transcriptional regulator"/>
    <property type="match status" value="1"/>
</dbReference>
<sequence>MDRKLDSLKDFRNLPLPTLRTFEAAARHQSLSKAAAELHLTDSAVSHQLRKLESALGYDLFNKAGRGVVLTEAGQVFAKTVATALQNILASALLLSEVGQEGGRLDIACPPMFAGGWLAKHLKGFCRDHPSVECHIRLAENQKIHEIADIDVGILFGSGGWPHKWSTLLAHVNITPVCSPRLFNQIGKTITKVSDLHDVILLHWDDGSEWRRWLTEAGAQDPHSFTRGLYCSDLGMAIDLAINGTGVALVSDTLSSSDLATGNLLTPFPFSIDAFGGWHVVCSQASLQRSSTRVFMRWLLGHFGGSAALDTALAGPGMMNP</sequence>
<dbReference type="PROSITE" id="PS50931">
    <property type="entry name" value="HTH_LYSR"/>
    <property type="match status" value="1"/>
</dbReference>
<dbReference type="InterPro" id="IPR036388">
    <property type="entry name" value="WH-like_DNA-bd_sf"/>
</dbReference>